<name>A0ABX0JA47_9BACL</name>
<dbReference type="EMBL" id="JAAOIW010000011">
    <property type="protein sequence ID" value="NHN33320.1"/>
    <property type="molecule type" value="Genomic_DNA"/>
</dbReference>
<keyword evidence="2" id="KW-1185">Reference proteome</keyword>
<evidence type="ECO:0000313" key="1">
    <source>
        <dbReference type="EMBL" id="NHN33320.1"/>
    </source>
</evidence>
<evidence type="ECO:0000313" key="2">
    <source>
        <dbReference type="Proteomes" id="UP001165962"/>
    </source>
</evidence>
<dbReference type="RefSeq" id="WP_166153620.1">
    <property type="nucleotide sequence ID" value="NZ_JAAOIW010000011.1"/>
</dbReference>
<gene>
    <name evidence="1" type="ORF">G9U52_26265</name>
</gene>
<reference evidence="1" key="1">
    <citation type="submission" date="2020-03" db="EMBL/GenBank/DDBJ databases">
        <title>Draft sequencing of Paenibacilllus sp. S3N08.</title>
        <authorList>
            <person name="Kim D.-U."/>
        </authorList>
    </citation>
    <scope>NUCLEOTIDE SEQUENCE</scope>
    <source>
        <strain evidence="1">S3N08</strain>
    </source>
</reference>
<protein>
    <submittedName>
        <fullName evidence="1">Uncharacterized protein</fullName>
    </submittedName>
</protein>
<organism evidence="1 2">
    <name type="scientific">Paenibacillus agricola</name>
    <dbReference type="NCBI Taxonomy" id="2716264"/>
    <lineage>
        <taxon>Bacteria</taxon>
        <taxon>Bacillati</taxon>
        <taxon>Bacillota</taxon>
        <taxon>Bacilli</taxon>
        <taxon>Bacillales</taxon>
        <taxon>Paenibacillaceae</taxon>
        <taxon>Paenibacillus</taxon>
    </lineage>
</organism>
<dbReference type="Proteomes" id="UP001165962">
    <property type="component" value="Unassembled WGS sequence"/>
</dbReference>
<comment type="caution">
    <text evidence="1">The sequence shown here is derived from an EMBL/GenBank/DDBJ whole genome shotgun (WGS) entry which is preliminary data.</text>
</comment>
<proteinExistence type="predicted"/>
<sequence length="89" mass="9935">MVEIFGIINKKSGEILGSESSPFDVEGARNRAQTSADKINEKFGVECEVKVLINKWKCDVCSTKFDLPKERCCPTCKTIEIIPVLVVKE</sequence>
<accession>A0ABX0JA47</accession>